<dbReference type="EMBL" id="QZCW01000001">
    <property type="protein sequence ID" value="MCW5320218.1"/>
    <property type="molecule type" value="Genomic_DNA"/>
</dbReference>
<protein>
    <submittedName>
        <fullName evidence="3">FAD-dependent oxidoreductase</fullName>
    </submittedName>
</protein>
<dbReference type="InterPro" id="IPR036188">
    <property type="entry name" value="FAD/NAD-bd_sf"/>
</dbReference>
<dbReference type="Gene3D" id="3.30.9.10">
    <property type="entry name" value="D-Amino Acid Oxidase, subunit A, domain 2"/>
    <property type="match status" value="1"/>
</dbReference>
<reference evidence="4" key="1">
    <citation type="submission" date="2023-07" db="EMBL/GenBank/DDBJ databases">
        <title>Verminephrobacter genomes.</title>
        <authorList>
            <person name="Lund M.B."/>
        </authorList>
    </citation>
    <scope>NUCLEOTIDE SEQUENCE [LARGE SCALE GENOMIC DNA]</scope>
    <source>
        <strain evidence="4">AtM5-05</strain>
    </source>
</reference>
<evidence type="ECO:0000259" key="2">
    <source>
        <dbReference type="Pfam" id="PF01266"/>
    </source>
</evidence>
<dbReference type="PANTHER" id="PTHR13847:SF289">
    <property type="entry name" value="GLYCINE OXIDASE"/>
    <property type="match status" value="1"/>
</dbReference>
<sequence>MAELIIVGAGVVGLSCAWSAQRRGFQVTLVDRDFEGDRASHGNAGAIAVSECAPLNLSGLGLRPLRWLLDPLGPLAVRASHAPKLLPWFLALRKVAEPANYLRIANALAALNKRSLRDFEAVLADTGMGGDLHKRGALTVYETSQAFSGDAEEWRLKRALGVRWRSVDAAELQALEPNLAPVFQHSVMLEDWAHIDDPQRIVMGLRERVRALGAQFVTGSATSLNLGNASKPAVDLEGGQSVVGDRVVVAGGAWSARLAKTIGDRALLESERGYNTTLPASASLLNREVIFAEHKFVATPLAIGLRIGGAAEFAGLEAAPNYRRSDALLWLARKYLLGLDESNPTQWMGHRPATPDSLPVIGASPKNASVLYAFGHGHLGLTQSATTGELIGNILANEKTPIDMSPYAIERF</sequence>
<name>A0ABT3KPH0_9BURK</name>
<proteinExistence type="predicted"/>
<gene>
    <name evidence="3" type="ORF">D5039_03185</name>
</gene>
<keyword evidence="1" id="KW-0560">Oxidoreductase</keyword>
<dbReference type="InterPro" id="IPR006076">
    <property type="entry name" value="FAD-dep_OxRdtase"/>
</dbReference>
<dbReference type="RefSeq" id="WP_265256956.1">
    <property type="nucleotide sequence ID" value="NZ_QZCV01000001.1"/>
</dbReference>
<organism evidence="3 4">
    <name type="scientific">Verminephrobacter aporrectodeae subsp. tuberculatae</name>
    <dbReference type="NCBI Taxonomy" id="1110392"/>
    <lineage>
        <taxon>Bacteria</taxon>
        <taxon>Pseudomonadati</taxon>
        <taxon>Pseudomonadota</taxon>
        <taxon>Betaproteobacteria</taxon>
        <taxon>Burkholderiales</taxon>
        <taxon>Comamonadaceae</taxon>
        <taxon>Verminephrobacter</taxon>
    </lineage>
</organism>
<dbReference type="Proteomes" id="UP001208935">
    <property type="component" value="Unassembled WGS sequence"/>
</dbReference>
<keyword evidence="4" id="KW-1185">Reference proteome</keyword>
<dbReference type="PANTHER" id="PTHR13847">
    <property type="entry name" value="SARCOSINE DEHYDROGENASE-RELATED"/>
    <property type="match status" value="1"/>
</dbReference>
<dbReference type="Gene3D" id="3.50.50.60">
    <property type="entry name" value="FAD/NAD(P)-binding domain"/>
    <property type="match status" value="2"/>
</dbReference>
<dbReference type="SUPFAM" id="SSF54373">
    <property type="entry name" value="FAD-linked reductases, C-terminal domain"/>
    <property type="match status" value="1"/>
</dbReference>
<comment type="caution">
    <text evidence="3">The sequence shown here is derived from an EMBL/GenBank/DDBJ whole genome shotgun (WGS) entry which is preliminary data.</text>
</comment>
<evidence type="ECO:0000313" key="3">
    <source>
        <dbReference type="EMBL" id="MCW5320218.1"/>
    </source>
</evidence>
<accession>A0ABT3KPH0</accession>
<evidence type="ECO:0000313" key="4">
    <source>
        <dbReference type="Proteomes" id="UP001208935"/>
    </source>
</evidence>
<evidence type="ECO:0000256" key="1">
    <source>
        <dbReference type="ARBA" id="ARBA00023002"/>
    </source>
</evidence>
<dbReference type="SUPFAM" id="SSF51905">
    <property type="entry name" value="FAD/NAD(P)-binding domain"/>
    <property type="match status" value="1"/>
</dbReference>
<feature type="domain" description="FAD dependent oxidoreductase" evidence="2">
    <location>
        <begin position="4"/>
        <end position="391"/>
    </location>
</feature>
<dbReference type="Pfam" id="PF01266">
    <property type="entry name" value="DAO"/>
    <property type="match status" value="1"/>
</dbReference>